<dbReference type="AlphaFoldDB" id="A0A317XM48"/>
<evidence type="ECO:0000313" key="6">
    <source>
        <dbReference type="Proteomes" id="UP000246740"/>
    </source>
</evidence>
<dbReference type="Gene3D" id="3.30.70.330">
    <property type="match status" value="2"/>
</dbReference>
<feature type="compositionally biased region" description="Polar residues" evidence="3">
    <location>
        <begin position="115"/>
        <end position="135"/>
    </location>
</feature>
<dbReference type="InterPro" id="IPR012677">
    <property type="entry name" value="Nucleotide-bd_a/b_plait_sf"/>
</dbReference>
<organism evidence="5 6">
    <name type="scientific">Testicularia cyperi</name>
    <dbReference type="NCBI Taxonomy" id="1882483"/>
    <lineage>
        <taxon>Eukaryota</taxon>
        <taxon>Fungi</taxon>
        <taxon>Dikarya</taxon>
        <taxon>Basidiomycota</taxon>
        <taxon>Ustilaginomycotina</taxon>
        <taxon>Ustilaginomycetes</taxon>
        <taxon>Ustilaginales</taxon>
        <taxon>Anthracoideaceae</taxon>
        <taxon>Testicularia</taxon>
    </lineage>
</organism>
<name>A0A317XM48_9BASI</name>
<feature type="domain" description="RRM" evidence="4">
    <location>
        <begin position="8"/>
        <end position="87"/>
    </location>
</feature>
<feature type="region of interest" description="Disordered" evidence="3">
    <location>
        <begin position="115"/>
        <end position="218"/>
    </location>
</feature>
<dbReference type="InterPro" id="IPR000504">
    <property type="entry name" value="RRM_dom"/>
</dbReference>
<dbReference type="EMBL" id="KZ819195">
    <property type="protein sequence ID" value="PWY99403.1"/>
    <property type="molecule type" value="Genomic_DNA"/>
</dbReference>
<dbReference type="CDD" id="cd12246">
    <property type="entry name" value="RRM1_U1A_like"/>
    <property type="match status" value="1"/>
</dbReference>
<dbReference type="InParanoid" id="A0A317XM48"/>
<keyword evidence="6" id="KW-1185">Reference proteome</keyword>
<dbReference type="Proteomes" id="UP000246740">
    <property type="component" value="Unassembled WGS sequence"/>
</dbReference>
<sequence>MPSIPPSQTLYVTNLETKVKKPELRRQLHSLFGTYGRVLDVVATRAPGMRGQAFIVFETLQVATSALRGLSDFPFYGRPLTITYAKTKSRAVLTRELGRGAVLEMDLQSAVNSTVRNGATSNTSTNPNTDANGSGISRKRELDDDQEEEESDAEDQAETRQAAGAAAALGSVKQEHSADEGTSEQHQPLKRVKLEEPVSEENIAGGPDSSTTTTTTTTTTTGAIITCLELPSEIEPDMLSVLFQPHAGFQRVTIQLPESSAEPTRTAHISFDSLTNARSALAALDGFRLTPTHSLQLSLA</sequence>
<dbReference type="OrthoDB" id="277802at2759"/>
<keyword evidence="1 2" id="KW-0694">RNA-binding</keyword>
<dbReference type="SMART" id="SM00360">
    <property type="entry name" value="RRM"/>
    <property type="match status" value="2"/>
</dbReference>
<dbReference type="FunFam" id="3.30.70.330:FF:000039">
    <property type="entry name" value="U1 small nuclear ribonucleoprotein A"/>
    <property type="match status" value="1"/>
</dbReference>
<feature type="compositionally biased region" description="Acidic residues" evidence="3">
    <location>
        <begin position="143"/>
        <end position="156"/>
    </location>
</feature>
<evidence type="ECO:0000313" key="5">
    <source>
        <dbReference type="EMBL" id="PWY99403.1"/>
    </source>
</evidence>
<gene>
    <name evidence="5" type="ORF">BCV70DRAFT_200969</name>
</gene>
<dbReference type="GO" id="GO:0003723">
    <property type="term" value="F:RNA binding"/>
    <property type="evidence" value="ECO:0007669"/>
    <property type="project" value="UniProtKB-UniRule"/>
</dbReference>
<protein>
    <recommendedName>
        <fullName evidence="4">RRM domain-containing protein</fullName>
    </recommendedName>
</protein>
<dbReference type="PROSITE" id="PS50102">
    <property type="entry name" value="RRM"/>
    <property type="match status" value="1"/>
</dbReference>
<evidence type="ECO:0000256" key="3">
    <source>
        <dbReference type="SAM" id="MobiDB-lite"/>
    </source>
</evidence>
<evidence type="ECO:0000259" key="4">
    <source>
        <dbReference type="PROSITE" id="PS50102"/>
    </source>
</evidence>
<reference evidence="5 6" key="1">
    <citation type="journal article" date="2018" name="Mol. Biol. Evol.">
        <title>Broad Genomic Sampling Reveals a Smut Pathogenic Ancestry of the Fungal Clade Ustilaginomycotina.</title>
        <authorList>
            <person name="Kijpornyongpan T."/>
            <person name="Mondo S.J."/>
            <person name="Barry K."/>
            <person name="Sandor L."/>
            <person name="Lee J."/>
            <person name="Lipzen A."/>
            <person name="Pangilinan J."/>
            <person name="LaButti K."/>
            <person name="Hainaut M."/>
            <person name="Henrissat B."/>
            <person name="Grigoriev I.V."/>
            <person name="Spatafora J.W."/>
            <person name="Aime M.C."/>
        </authorList>
    </citation>
    <scope>NUCLEOTIDE SEQUENCE [LARGE SCALE GENOMIC DNA]</scope>
    <source>
        <strain evidence="5 6">MCA 3645</strain>
    </source>
</reference>
<evidence type="ECO:0000256" key="2">
    <source>
        <dbReference type="PROSITE-ProRule" id="PRU00176"/>
    </source>
</evidence>
<accession>A0A317XM48</accession>
<dbReference type="STRING" id="1882483.A0A317XM48"/>
<evidence type="ECO:0000256" key="1">
    <source>
        <dbReference type="ARBA" id="ARBA00022884"/>
    </source>
</evidence>
<dbReference type="InterPro" id="IPR035979">
    <property type="entry name" value="RBD_domain_sf"/>
</dbReference>
<dbReference type="SUPFAM" id="SSF54928">
    <property type="entry name" value="RNA-binding domain, RBD"/>
    <property type="match status" value="2"/>
</dbReference>
<proteinExistence type="predicted"/>
<dbReference type="Pfam" id="PF00076">
    <property type="entry name" value="RRM_1"/>
    <property type="match status" value="1"/>
</dbReference>
<dbReference type="PANTHER" id="PTHR10501">
    <property type="entry name" value="U1 SMALL NUCLEAR RIBONUCLEOPROTEIN A/U2 SMALL NUCLEAR RIBONUCLEOPROTEIN B"/>
    <property type="match status" value="1"/>
</dbReference>